<organism evidence="3">
    <name type="scientific">marine sediment metagenome</name>
    <dbReference type="NCBI Taxonomy" id="412755"/>
    <lineage>
        <taxon>unclassified sequences</taxon>
        <taxon>metagenomes</taxon>
        <taxon>ecological metagenomes</taxon>
    </lineage>
</organism>
<dbReference type="CDD" id="cd16405">
    <property type="entry name" value="RepB_like_N"/>
    <property type="match status" value="1"/>
</dbReference>
<dbReference type="SMART" id="SM00470">
    <property type="entry name" value="ParB"/>
    <property type="match status" value="1"/>
</dbReference>
<dbReference type="AlphaFoldDB" id="A0A0F9L2C1"/>
<dbReference type="EMBL" id="LAZR01013453">
    <property type="protein sequence ID" value="KKM21900.1"/>
    <property type="molecule type" value="Genomic_DNA"/>
</dbReference>
<protein>
    <recommendedName>
        <fullName evidence="2">ParB-like N-terminal domain-containing protein</fullName>
    </recommendedName>
</protein>
<dbReference type="GO" id="GO:0007059">
    <property type="term" value="P:chromosome segregation"/>
    <property type="evidence" value="ECO:0007669"/>
    <property type="project" value="TreeGrafter"/>
</dbReference>
<dbReference type="Pfam" id="PF07506">
    <property type="entry name" value="RepB"/>
    <property type="match status" value="1"/>
</dbReference>
<dbReference type="PANTHER" id="PTHR33375:SF1">
    <property type="entry name" value="CHROMOSOME-PARTITIONING PROTEIN PARB-RELATED"/>
    <property type="match status" value="1"/>
</dbReference>
<name>A0A0F9L2C1_9ZZZZ</name>
<dbReference type="PANTHER" id="PTHR33375">
    <property type="entry name" value="CHROMOSOME-PARTITIONING PROTEIN PARB-RELATED"/>
    <property type="match status" value="1"/>
</dbReference>
<dbReference type="Pfam" id="PF02195">
    <property type="entry name" value="ParB_N"/>
    <property type="match status" value="1"/>
</dbReference>
<reference evidence="3" key="1">
    <citation type="journal article" date="2015" name="Nature">
        <title>Complex archaea that bridge the gap between prokaryotes and eukaryotes.</title>
        <authorList>
            <person name="Spang A."/>
            <person name="Saw J.H."/>
            <person name="Jorgensen S.L."/>
            <person name="Zaremba-Niedzwiedzka K."/>
            <person name="Martijn J."/>
            <person name="Lind A.E."/>
            <person name="van Eijk R."/>
            <person name="Schleper C."/>
            <person name="Guy L."/>
            <person name="Ettema T.J."/>
        </authorList>
    </citation>
    <scope>NUCLEOTIDE SEQUENCE</scope>
</reference>
<dbReference type="NCBIfam" id="TIGR00180">
    <property type="entry name" value="parB_part"/>
    <property type="match status" value="1"/>
</dbReference>
<dbReference type="Gene3D" id="3.90.1530.30">
    <property type="match status" value="1"/>
</dbReference>
<feature type="region of interest" description="Disordered" evidence="1">
    <location>
        <begin position="262"/>
        <end position="289"/>
    </location>
</feature>
<comment type="caution">
    <text evidence="3">The sequence shown here is derived from an EMBL/GenBank/DDBJ whole genome shotgun (WGS) entry which is preliminary data.</text>
</comment>
<dbReference type="InterPro" id="IPR011111">
    <property type="entry name" value="Plasmid_RepB"/>
</dbReference>
<evidence type="ECO:0000259" key="2">
    <source>
        <dbReference type="SMART" id="SM00470"/>
    </source>
</evidence>
<feature type="domain" description="ParB-like N-terminal" evidence="2">
    <location>
        <begin position="63"/>
        <end position="154"/>
    </location>
</feature>
<dbReference type="InterPro" id="IPR017819">
    <property type="entry name" value="Plasmid_partition_RepB"/>
</dbReference>
<feature type="compositionally biased region" description="Low complexity" evidence="1">
    <location>
        <begin position="262"/>
        <end position="279"/>
    </location>
</feature>
<dbReference type="SUPFAM" id="SSF110849">
    <property type="entry name" value="ParB/Sulfiredoxin"/>
    <property type="match status" value="1"/>
</dbReference>
<dbReference type="InterPro" id="IPR050336">
    <property type="entry name" value="Chromosome_partition/occlusion"/>
</dbReference>
<dbReference type="InterPro" id="IPR003115">
    <property type="entry name" value="ParB_N"/>
</dbReference>
<accession>A0A0F9L2C1</accession>
<evidence type="ECO:0000256" key="1">
    <source>
        <dbReference type="SAM" id="MobiDB-lite"/>
    </source>
</evidence>
<dbReference type="InterPro" id="IPR004437">
    <property type="entry name" value="ParB/RepB/Spo0J"/>
</dbReference>
<feature type="region of interest" description="Disordered" evidence="1">
    <location>
        <begin position="1"/>
        <end position="43"/>
    </location>
</feature>
<dbReference type="InterPro" id="IPR037972">
    <property type="entry name" value="RepB_N"/>
</dbReference>
<dbReference type="GO" id="GO:0003677">
    <property type="term" value="F:DNA binding"/>
    <property type="evidence" value="ECO:0007669"/>
    <property type="project" value="InterPro"/>
</dbReference>
<evidence type="ECO:0000313" key="3">
    <source>
        <dbReference type="EMBL" id="KKM21900.1"/>
    </source>
</evidence>
<dbReference type="InterPro" id="IPR036086">
    <property type="entry name" value="ParB/Sulfiredoxin_sf"/>
</dbReference>
<sequence>MGALMARKGILSSGPDTSHKVESSSKALALEPVKPKPKASLMPRGAVGALQSSLNRMQENAVQELDGTLIDMAGVEDRLGTDTQAQKQLQDSLKAYGQQVPVLVRPHPKSPGRFEIVYGRRRLQALKSLGMPVKAMVRQLDDHALVMAQGQENTARQDLSFIEKASFAAQLDTGGHDRQTIADALSIDLPMVSRMLKVGHAFDLPFLRQVGSAPSIGRDRWMALVKLFKMSGAKARAEVRMAHSDWDGLTSDERFEAIYKQSSAQPAKAAASPAPSAKPRTLRSREGKAVADIRSGKRGVTVTVPARAAEGFDTWLDAHAEELLQEIHDRWQKTRA</sequence>
<dbReference type="SUPFAM" id="SSF109709">
    <property type="entry name" value="KorB DNA-binding domain-like"/>
    <property type="match status" value="1"/>
</dbReference>
<gene>
    <name evidence="3" type="ORF">LCGC14_1630800</name>
</gene>
<dbReference type="NCBIfam" id="TIGR03454">
    <property type="entry name" value="partition_RepB"/>
    <property type="match status" value="1"/>
</dbReference>
<proteinExistence type="predicted"/>
<dbReference type="GO" id="GO:0005694">
    <property type="term" value="C:chromosome"/>
    <property type="evidence" value="ECO:0007669"/>
    <property type="project" value="TreeGrafter"/>
</dbReference>
<dbReference type="Gene3D" id="1.10.10.2830">
    <property type="match status" value="1"/>
</dbReference>